<organism evidence="9 10">
    <name type="scientific">Rhizobium wenxiniae</name>
    <dbReference type="NCBI Taxonomy" id="1737357"/>
    <lineage>
        <taxon>Bacteria</taxon>
        <taxon>Pseudomonadati</taxon>
        <taxon>Pseudomonadota</taxon>
        <taxon>Alphaproteobacteria</taxon>
        <taxon>Hyphomicrobiales</taxon>
        <taxon>Rhizobiaceae</taxon>
        <taxon>Rhizobium/Agrobacterium group</taxon>
        <taxon>Rhizobium</taxon>
    </lineage>
</organism>
<feature type="transmembrane region" description="Helical" evidence="8">
    <location>
        <begin position="196"/>
        <end position="213"/>
    </location>
</feature>
<evidence type="ECO:0000256" key="6">
    <source>
        <dbReference type="ARBA" id="ARBA00022989"/>
    </source>
</evidence>
<dbReference type="GO" id="GO:0022857">
    <property type="term" value="F:transmembrane transporter activity"/>
    <property type="evidence" value="ECO:0007669"/>
    <property type="project" value="InterPro"/>
</dbReference>
<dbReference type="SUPFAM" id="SSF81345">
    <property type="entry name" value="ABC transporter involved in vitamin B12 uptake, BtuC"/>
    <property type="match status" value="1"/>
</dbReference>
<protein>
    <submittedName>
        <fullName evidence="9">Iron complex transport system permease protein</fullName>
    </submittedName>
</protein>
<proteinExistence type="inferred from homology"/>
<evidence type="ECO:0000256" key="5">
    <source>
        <dbReference type="ARBA" id="ARBA00022692"/>
    </source>
</evidence>
<feature type="transmembrane region" description="Helical" evidence="8">
    <location>
        <begin position="118"/>
        <end position="138"/>
    </location>
</feature>
<dbReference type="RefSeq" id="WP_183997274.1">
    <property type="nucleotide sequence ID" value="NZ_BMHW01000013.1"/>
</dbReference>
<keyword evidence="6 8" id="KW-1133">Transmembrane helix</keyword>
<name>A0A7W9YBV3_9HYPH</name>
<dbReference type="EMBL" id="JACHEG010000011">
    <property type="protein sequence ID" value="MBB6165752.1"/>
    <property type="molecule type" value="Genomic_DNA"/>
</dbReference>
<feature type="transmembrane region" description="Helical" evidence="8">
    <location>
        <begin position="32"/>
        <end position="53"/>
    </location>
</feature>
<feature type="transmembrane region" description="Helical" evidence="8">
    <location>
        <begin position="327"/>
        <end position="348"/>
    </location>
</feature>
<dbReference type="Proteomes" id="UP000547879">
    <property type="component" value="Unassembled WGS sequence"/>
</dbReference>
<keyword evidence="4" id="KW-1003">Cell membrane</keyword>
<evidence type="ECO:0000256" key="2">
    <source>
        <dbReference type="ARBA" id="ARBA00007935"/>
    </source>
</evidence>
<evidence type="ECO:0000256" key="3">
    <source>
        <dbReference type="ARBA" id="ARBA00022448"/>
    </source>
</evidence>
<feature type="transmembrane region" description="Helical" evidence="8">
    <location>
        <begin position="300"/>
        <end position="321"/>
    </location>
</feature>
<dbReference type="CDD" id="cd06550">
    <property type="entry name" value="TM_ABC_iron-siderophores_like"/>
    <property type="match status" value="1"/>
</dbReference>
<gene>
    <name evidence="9" type="ORF">HNQ72_005600</name>
</gene>
<keyword evidence="3" id="KW-0813">Transport</keyword>
<comment type="caution">
    <text evidence="9">The sequence shown here is derived from an EMBL/GenBank/DDBJ whole genome shotgun (WGS) entry which is preliminary data.</text>
</comment>
<dbReference type="AlphaFoldDB" id="A0A7W9YBV3"/>
<evidence type="ECO:0000313" key="10">
    <source>
        <dbReference type="Proteomes" id="UP000547879"/>
    </source>
</evidence>
<feature type="transmembrane region" description="Helical" evidence="8">
    <location>
        <begin position="144"/>
        <end position="163"/>
    </location>
</feature>
<comment type="subcellular location">
    <subcellularLocation>
        <location evidence="1">Cell membrane</location>
        <topology evidence="1">Multi-pass membrane protein</topology>
    </subcellularLocation>
</comment>
<evidence type="ECO:0000256" key="7">
    <source>
        <dbReference type="ARBA" id="ARBA00023136"/>
    </source>
</evidence>
<evidence type="ECO:0000313" key="9">
    <source>
        <dbReference type="EMBL" id="MBB6165752.1"/>
    </source>
</evidence>
<dbReference type="InterPro" id="IPR000522">
    <property type="entry name" value="ABC_transptr_permease_BtuC"/>
</dbReference>
<dbReference type="Gene3D" id="1.10.3470.10">
    <property type="entry name" value="ABC transporter involved in vitamin B12 uptake, BtuC"/>
    <property type="match status" value="1"/>
</dbReference>
<dbReference type="GO" id="GO:0005886">
    <property type="term" value="C:plasma membrane"/>
    <property type="evidence" value="ECO:0007669"/>
    <property type="project" value="UniProtKB-SubCell"/>
</dbReference>
<evidence type="ECO:0000256" key="1">
    <source>
        <dbReference type="ARBA" id="ARBA00004651"/>
    </source>
</evidence>
<dbReference type="PANTHER" id="PTHR30472">
    <property type="entry name" value="FERRIC ENTEROBACTIN TRANSPORT SYSTEM PERMEASE PROTEIN"/>
    <property type="match status" value="1"/>
</dbReference>
<accession>A0A7W9YBV3</accession>
<evidence type="ECO:0000256" key="4">
    <source>
        <dbReference type="ARBA" id="ARBA00022475"/>
    </source>
</evidence>
<comment type="similarity">
    <text evidence="2">Belongs to the binding-protein-dependent transport system permease family. FecCD subfamily.</text>
</comment>
<feature type="transmembrane region" description="Helical" evidence="8">
    <location>
        <begin position="261"/>
        <end position="288"/>
    </location>
</feature>
<dbReference type="GO" id="GO:0033214">
    <property type="term" value="P:siderophore-iron import into cell"/>
    <property type="evidence" value="ECO:0007669"/>
    <property type="project" value="TreeGrafter"/>
</dbReference>
<keyword evidence="7 8" id="KW-0472">Membrane</keyword>
<feature type="transmembrane region" description="Helical" evidence="8">
    <location>
        <begin position="218"/>
        <end position="236"/>
    </location>
</feature>
<reference evidence="9 10" key="1">
    <citation type="submission" date="2020-08" db="EMBL/GenBank/DDBJ databases">
        <title>Genomic Encyclopedia of Type Strains, Phase IV (KMG-IV): sequencing the most valuable type-strain genomes for metagenomic binning, comparative biology and taxonomic classification.</title>
        <authorList>
            <person name="Goeker M."/>
        </authorList>
    </citation>
    <scope>NUCLEOTIDE SEQUENCE [LARGE SCALE GENOMIC DNA]</scope>
    <source>
        <strain evidence="9 10">DSM 100734</strain>
    </source>
</reference>
<keyword evidence="5 8" id="KW-0812">Transmembrane</keyword>
<feature type="transmembrane region" description="Helical" evidence="8">
    <location>
        <begin position="88"/>
        <end position="106"/>
    </location>
</feature>
<sequence length="353" mass="36565">MSATASSRIDFGRSVQVVRRFGGRLSGRLDRLSIFICLVLAALSIGVAALSLASGKYPIALVDVLAAFAGLGDEQVRMIVVEWRLPRVALAFLLGGVLAMSGAIFQSLTRNPLGSPDIIGFSAGSHTGALVVILLLSGGYYETATGALIGGILTAMAVYLLAYRRGVQGFRLIVVGIGVAAMLSAFNAWMIREADLQIAISAAIWGAGSLNGLGFEQLVPVAIVLCIAGPLTLLLSRPMRQLEMGDDAARASGVTAARTRLLLMVLGVALTAIVTAAAGPISFIALAAPQIAKRLTRSAGVALISSALTGGLLLLAADWAAQHAFGAQLPVGVMTVSIGGVYFIWLLIREGRK</sequence>
<evidence type="ECO:0000256" key="8">
    <source>
        <dbReference type="SAM" id="Phobius"/>
    </source>
</evidence>
<feature type="transmembrane region" description="Helical" evidence="8">
    <location>
        <begin position="170"/>
        <end position="190"/>
    </location>
</feature>
<dbReference type="InterPro" id="IPR037294">
    <property type="entry name" value="ABC_BtuC-like"/>
</dbReference>
<keyword evidence="10" id="KW-1185">Reference proteome</keyword>
<dbReference type="PANTHER" id="PTHR30472:SF24">
    <property type="entry name" value="FERRIC ENTEROBACTIN TRANSPORT SYSTEM PERMEASE PROTEIN FEPG"/>
    <property type="match status" value="1"/>
</dbReference>
<dbReference type="Pfam" id="PF01032">
    <property type="entry name" value="FecCD"/>
    <property type="match status" value="1"/>
</dbReference>